<dbReference type="Pfam" id="PF17820">
    <property type="entry name" value="PDZ_6"/>
    <property type="match status" value="1"/>
</dbReference>
<dbReference type="InterPro" id="IPR014219">
    <property type="entry name" value="SpoIVB"/>
</dbReference>
<dbReference type="SUPFAM" id="SSF50494">
    <property type="entry name" value="Trypsin-like serine proteases"/>
    <property type="match status" value="1"/>
</dbReference>
<dbReference type="EMBL" id="VNHO01000021">
    <property type="protein sequence ID" value="TYP51649.1"/>
    <property type="molecule type" value="Genomic_DNA"/>
</dbReference>
<dbReference type="NCBIfam" id="TIGR02860">
    <property type="entry name" value="spore_IV_B"/>
    <property type="match status" value="1"/>
</dbReference>
<dbReference type="SUPFAM" id="SSF50156">
    <property type="entry name" value="PDZ domain-like"/>
    <property type="match status" value="1"/>
</dbReference>
<proteinExistence type="predicted"/>
<dbReference type="PROSITE" id="PS51494">
    <property type="entry name" value="SPOIVB"/>
    <property type="match status" value="1"/>
</dbReference>
<gene>
    <name evidence="2" type="ORF">LZ11_01860</name>
</gene>
<reference evidence="2 3" key="1">
    <citation type="submission" date="2019-07" db="EMBL/GenBank/DDBJ databases">
        <title>Genomic Encyclopedia of Type Strains, Phase I: the one thousand microbial genomes (KMG-I) project.</title>
        <authorList>
            <person name="Kyrpides N."/>
        </authorList>
    </citation>
    <scope>NUCLEOTIDE SEQUENCE [LARGE SCALE GENOMIC DNA]</scope>
    <source>
        <strain evidence="2 3">DSM 16647</strain>
    </source>
</reference>
<dbReference type="InterPro" id="IPR009003">
    <property type="entry name" value="Peptidase_S1_PA"/>
</dbReference>
<evidence type="ECO:0000313" key="3">
    <source>
        <dbReference type="Proteomes" id="UP000322294"/>
    </source>
</evidence>
<dbReference type="OrthoDB" id="9765242at2"/>
<dbReference type="AlphaFoldDB" id="A0A5S5AMZ8"/>
<dbReference type="InterPro" id="IPR036034">
    <property type="entry name" value="PDZ_sf"/>
</dbReference>
<feature type="domain" description="Peptidase S55" evidence="1">
    <location>
        <begin position="200"/>
        <end position="437"/>
    </location>
</feature>
<dbReference type="InterPro" id="IPR041489">
    <property type="entry name" value="PDZ_6"/>
</dbReference>
<dbReference type="InterPro" id="IPR008763">
    <property type="entry name" value="Peptidase_S55"/>
</dbReference>
<accession>A0A5S5AMZ8</accession>
<evidence type="ECO:0000313" key="2">
    <source>
        <dbReference type="EMBL" id="TYP51649.1"/>
    </source>
</evidence>
<dbReference type="Pfam" id="PF05580">
    <property type="entry name" value="Peptidase_S55"/>
    <property type="match status" value="1"/>
</dbReference>
<organism evidence="2 3">
    <name type="scientific">Thermosediminibacter litoriperuensis</name>
    <dbReference type="NCBI Taxonomy" id="291989"/>
    <lineage>
        <taxon>Bacteria</taxon>
        <taxon>Bacillati</taxon>
        <taxon>Bacillota</taxon>
        <taxon>Clostridia</taxon>
        <taxon>Thermosediminibacterales</taxon>
        <taxon>Thermosediminibacteraceae</taxon>
        <taxon>Thermosediminibacter</taxon>
    </lineage>
</organism>
<dbReference type="Gene3D" id="2.30.42.10">
    <property type="match status" value="1"/>
</dbReference>
<dbReference type="Proteomes" id="UP000322294">
    <property type="component" value="Unassembled WGS sequence"/>
</dbReference>
<comment type="caution">
    <text evidence="2">The sequence shown here is derived from an EMBL/GenBank/DDBJ whole genome shotgun (WGS) entry which is preliminary data.</text>
</comment>
<protein>
    <submittedName>
        <fullName evidence="2">Stage IV sporulation protein B</fullName>
    </submittedName>
</protein>
<keyword evidence="3" id="KW-1185">Reference proteome</keyword>
<name>A0A5S5AMZ8_9FIRM</name>
<evidence type="ECO:0000259" key="1">
    <source>
        <dbReference type="PROSITE" id="PS51494"/>
    </source>
</evidence>
<sequence>MIYSKNRKLIGIFLAIFITLIALSPQFSGLNRFPDRIRVIEGKEQTLNLRIPFNFQLYTKDSGFLTINGTALKDKMNVNLKNPLSIRSSRLGTYDLEFRLFGIIPVKKMKLEVLPEMKVVPGGHSIGVKLRPDGVIVVGIASVIDEKGKTCYPAKEAGIQVGDTISMVNGYKIYTAEELSRIVNRDDDKTVTLTIKRNGKTFQTQLYAVKSKDGIYQIGLWVRDIAAGVGTLTFYDPESGYYGALGHIISDSDTGRIVEVGQGEIIRASITSIAPARKNVPGEKRGVFVEEERVIGNILSNTEFGIFGRIYQPVENPYYSEIPVALASFAREGKAQIMTVIDGERIEKFDIEIQKIIRQNFPSTKGMIIKITDPRLIEKAGGIVQGMSGSPIIQDGHLVGAVTHVFVNDPTRGYGVFAEWMLEEISKLKNERQVSNF</sequence>